<evidence type="ECO:0000259" key="2">
    <source>
        <dbReference type="Pfam" id="PF00931"/>
    </source>
</evidence>
<comment type="caution">
    <text evidence="4">The sequence shown here is derived from an EMBL/GenBank/DDBJ whole genome shotgun (WGS) entry which is preliminary data.</text>
</comment>
<reference evidence="4" key="1">
    <citation type="submission" date="2022-08" db="EMBL/GenBank/DDBJ databases">
        <authorList>
            <person name="Gutierrez-Valencia J."/>
        </authorList>
    </citation>
    <scope>NUCLEOTIDE SEQUENCE</scope>
</reference>
<dbReference type="Gene3D" id="3.40.50.10140">
    <property type="entry name" value="Toll/interleukin-1 receptor homology (TIR) domain"/>
    <property type="match status" value="1"/>
</dbReference>
<name>A0AAV0L448_9ROSI</name>
<evidence type="ECO:0000259" key="3">
    <source>
        <dbReference type="Pfam" id="PF01582"/>
    </source>
</evidence>
<dbReference type="PRINTS" id="PR00364">
    <property type="entry name" value="DISEASERSIST"/>
</dbReference>
<dbReference type="Gene3D" id="3.80.10.10">
    <property type="entry name" value="Ribonuclease Inhibitor"/>
    <property type="match status" value="3"/>
</dbReference>
<dbReference type="InterPro" id="IPR002182">
    <property type="entry name" value="NB-ARC"/>
</dbReference>
<dbReference type="PANTHER" id="PTHR11017:SF555">
    <property type="entry name" value="TIR-NBS-LRR RCT1-LIKE RESISTANCE PROTEIN"/>
    <property type="match status" value="1"/>
</dbReference>
<keyword evidence="5" id="KW-1185">Reference proteome</keyword>
<dbReference type="EMBL" id="CAMGYJ010000006">
    <property type="protein sequence ID" value="CAI0428748.1"/>
    <property type="molecule type" value="Genomic_DNA"/>
</dbReference>
<dbReference type="Proteomes" id="UP001154282">
    <property type="component" value="Unassembled WGS sequence"/>
</dbReference>
<dbReference type="GO" id="GO:0007165">
    <property type="term" value="P:signal transduction"/>
    <property type="evidence" value="ECO:0007669"/>
    <property type="project" value="InterPro"/>
</dbReference>
<gene>
    <name evidence="4" type="ORF">LITE_LOCUS21804</name>
</gene>
<dbReference type="InterPro" id="IPR032675">
    <property type="entry name" value="LRR_dom_sf"/>
</dbReference>
<feature type="domain" description="NB-ARC" evidence="2">
    <location>
        <begin position="162"/>
        <end position="331"/>
    </location>
</feature>
<dbReference type="InterPro" id="IPR027417">
    <property type="entry name" value="P-loop_NTPase"/>
</dbReference>
<dbReference type="GO" id="GO:0043531">
    <property type="term" value="F:ADP binding"/>
    <property type="evidence" value="ECO:0007669"/>
    <property type="project" value="InterPro"/>
</dbReference>
<dbReference type="GO" id="GO:0006952">
    <property type="term" value="P:defense response"/>
    <property type="evidence" value="ECO:0007669"/>
    <property type="project" value="InterPro"/>
</dbReference>
<accession>A0AAV0L448</accession>
<dbReference type="SUPFAM" id="SSF52200">
    <property type="entry name" value="Toll/Interleukin receptor TIR domain"/>
    <property type="match status" value="1"/>
</dbReference>
<dbReference type="Gene3D" id="3.40.50.300">
    <property type="entry name" value="P-loop containing nucleotide triphosphate hydrolases"/>
    <property type="match status" value="1"/>
</dbReference>
<dbReference type="InterPro" id="IPR000157">
    <property type="entry name" value="TIR_dom"/>
</dbReference>
<dbReference type="SUPFAM" id="SSF52540">
    <property type="entry name" value="P-loop containing nucleoside triphosphate hydrolases"/>
    <property type="match status" value="1"/>
</dbReference>
<evidence type="ECO:0000256" key="1">
    <source>
        <dbReference type="SAM" id="MobiDB-lite"/>
    </source>
</evidence>
<dbReference type="SUPFAM" id="SSF52058">
    <property type="entry name" value="L domain-like"/>
    <property type="match status" value="1"/>
</dbReference>
<proteinExistence type="predicted"/>
<dbReference type="InterPro" id="IPR035897">
    <property type="entry name" value="Toll_tir_struct_dom_sf"/>
</dbReference>
<dbReference type="InterPro" id="IPR044974">
    <property type="entry name" value="Disease_R_plants"/>
</dbReference>
<dbReference type="PANTHER" id="PTHR11017">
    <property type="entry name" value="LEUCINE-RICH REPEAT-CONTAINING PROTEIN"/>
    <property type="match status" value="1"/>
</dbReference>
<organism evidence="4 5">
    <name type="scientific">Linum tenue</name>
    <dbReference type="NCBI Taxonomy" id="586396"/>
    <lineage>
        <taxon>Eukaryota</taxon>
        <taxon>Viridiplantae</taxon>
        <taxon>Streptophyta</taxon>
        <taxon>Embryophyta</taxon>
        <taxon>Tracheophyta</taxon>
        <taxon>Spermatophyta</taxon>
        <taxon>Magnoliopsida</taxon>
        <taxon>eudicotyledons</taxon>
        <taxon>Gunneridae</taxon>
        <taxon>Pentapetalae</taxon>
        <taxon>rosids</taxon>
        <taxon>fabids</taxon>
        <taxon>Malpighiales</taxon>
        <taxon>Linaceae</taxon>
        <taxon>Linum</taxon>
    </lineage>
</organism>
<dbReference type="Pfam" id="PF01582">
    <property type="entry name" value="TIR"/>
    <property type="match status" value="1"/>
</dbReference>
<dbReference type="SUPFAM" id="SSF52047">
    <property type="entry name" value="RNI-like"/>
    <property type="match status" value="1"/>
</dbReference>
<sequence length="1116" mass="125852">MDLPGVQGTIPSWRGRERKLGRSGAVPSSDIINVPPSPNASSNSSWCLNEVATISQSLVRFGHRVLPVFYKVDPSNVAEDSGSYAATIELKHGTRNIPEDRKRWMDALKAVANCAGHTSQAIKIESELVKAIVKDALKILVDMSPRVKSDTLIGIDAGVTEVEKLLAMDVNDFRIIGLWGMGGVGKTTLAKACYQRFISSTKGTKHHFVKNIHQTCYKQRGIEGVVQDLYSALLSEDNLSYEDLDISYRRDRLSRLRVFLVFDDVETCSQLEHLLLGDFFNTLNLFALGSRIVVTTRNRRVLEYSGANIYHVRGLQFLKSLQLFGIHAFRKDTPPDDWMRLSAEAVSYCKGSPLAIKVLGGALFCRDKRYWQSFLLDLEKIPKPEIYDVLRRSYDALGSLEKRFFLDMACSSQSMQKSTLIKCMSTSHYPADHVVEDLIDKSLCICIPHESGEKIEVHDLLKKMAWDIVNEDSKLEDRSRLKNQDDIQKLLTMSKAKSRRAIECLILDLSHANEMYLEPNAFEGMSSLRLIQFMYSTKEVGTSKVHLPYGGLDILPDSLRWFWWDRFPSKSLPSRFSPENLVVLIMHGSLVMERCWEVQQMLMNLVALDLCHCINLVAIPDLSWSSNLEYLILEGCKSLIEVSFHVQDLDKLISLNLKDCTNLQTLPAKLNSKFLKYVRLSKCPKVIHCPEINSRELEIMDLEGTPVLALPSAIYNIKQAGELRLCGKHITSFPMISASLKLLRLCHTTIREMDCCDDHDQQGTLPRFGRLELVGNPQLKSLSRNIWEMVSQTLIIQDCPSIETLPEISQPVTGLTQVSITGCRDLKRFPPGINNLESLWGLCFTDTDIKSLPLCILELHQLSHLILSSNRSLEFIPSNICKLVKLYYLSLSDCSKIQRLPELPPNLLTLDVSGCELLQALPSNLGRLRWKSLYFEDCPHLDTNLPKEMVHNFPNHAVLNLHPQVVLQYSGEEIPGWFAYKSVDFENDSRLVVQLPPSNGTRVPKGIAFGVVCSSDIGLVEISITCDGNIGTIATASWSSPFFGLGPNQTSSAYMWYDKNLLGGIKKGIHEVAKPWYERFAGLIVSFRFSLQPYKGEDPDKLRSIRIKRIGISLLY</sequence>
<feature type="region of interest" description="Disordered" evidence="1">
    <location>
        <begin position="1"/>
        <end position="41"/>
    </location>
</feature>
<dbReference type="Pfam" id="PF00931">
    <property type="entry name" value="NB-ARC"/>
    <property type="match status" value="1"/>
</dbReference>
<protein>
    <submittedName>
        <fullName evidence="4">Uncharacterized protein</fullName>
    </submittedName>
</protein>
<dbReference type="Gene3D" id="1.10.8.430">
    <property type="entry name" value="Helical domain of apoptotic protease-activating factors"/>
    <property type="match status" value="1"/>
</dbReference>
<dbReference type="InterPro" id="IPR042197">
    <property type="entry name" value="Apaf_helical"/>
</dbReference>
<feature type="domain" description="TIR" evidence="3">
    <location>
        <begin position="43"/>
        <end position="153"/>
    </location>
</feature>
<evidence type="ECO:0000313" key="5">
    <source>
        <dbReference type="Proteomes" id="UP001154282"/>
    </source>
</evidence>
<evidence type="ECO:0000313" key="4">
    <source>
        <dbReference type="EMBL" id="CAI0428748.1"/>
    </source>
</evidence>
<dbReference type="AlphaFoldDB" id="A0AAV0L448"/>